<dbReference type="Proteomes" id="UP000178636">
    <property type="component" value="Unassembled WGS sequence"/>
</dbReference>
<dbReference type="EMBL" id="MHLO01000023">
    <property type="protein sequence ID" value="OGZ12163.1"/>
    <property type="molecule type" value="Genomic_DNA"/>
</dbReference>
<evidence type="ECO:0000313" key="4">
    <source>
        <dbReference type="EMBL" id="OGZ12163.1"/>
    </source>
</evidence>
<dbReference type="GO" id="GO:0019867">
    <property type="term" value="C:outer membrane"/>
    <property type="evidence" value="ECO:0007669"/>
    <property type="project" value="InterPro"/>
</dbReference>
<evidence type="ECO:0000259" key="3">
    <source>
        <dbReference type="Pfam" id="PF05433"/>
    </source>
</evidence>
<reference evidence="4 5" key="1">
    <citation type="journal article" date="2016" name="Nat. Commun.">
        <title>Thousands of microbial genomes shed light on interconnected biogeochemical processes in an aquifer system.</title>
        <authorList>
            <person name="Anantharaman K."/>
            <person name="Brown C.T."/>
            <person name="Hug L.A."/>
            <person name="Sharon I."/>
            <person name="Castelle C.J."/>
            <person name="Probst A.J."/>
            <person name="Thomas B.C."/>
            <person name="Singh A."/>
            <person name="Wilkins M.J."/>
            <person name="Karaoz U."/>
            <person name="Brodie E.L."/>
            <person name="Williams K.H."/>
            <person name="Hubbard S.S."/>
            <person name="Banfield J.F."/>
        </authorList>
    </citation>
    <scope>NUCLEOTIDE SEQUENCE [LARGE SCALE GENOMIC DNA]</scope>
</reference>
<comment type="subcellular location">
    <subcellularLocation>
        <location evidence="1">Membrane</location>
    </subcellularLocation>
</comment>
<dbReference type="PIRSF" id="PIRSF002721">
    <property type="entry name" value="Surface_antigen_Rickettsia"/>
    <property type="match status" value="1"/>
</dbReference>
<dbReference type="InterPro" id="IPR016364">
    <property type="entry name" value="Surface_antigen_Rickettsia"/>
</dbReference>
<evidence type="ECO:0000256" key="1">
    <source>
        <dbReference type="ARBA" id="ARBA00004370"/>
    </source>
</evidence>
<evidence type="ECO:0000313" key="5">
    <source>
        <dbReference type="Proteomes" id="UP000178636"/>
    </source>
</evidence>
<dbReference type="InterPro" id="IPR051407">
    <property type="entry name" value="Bact_OM_lipoprot/Surf_antigen"/>
</dbReference>
<organism evidence="4 5">
    <name type="scientific">Candidatus Lloydbacteria bacterium RIFCSPHIGHO2_02_FULL_54_17</name>
    <dbReference type="NCBI Taxonomy" id="1798664"/>
    <lineage>
        <taxon>Bacteria</taxon>
        <taxon>Candidatus Lloydiibacteriota</taxon>
    </lineage>
</organism>
<dbReference type="PROSITE" id="PS51257">
    <property type="entry name" value="PROKAR_LIPOPROTEIN"/>
    <property type="match status" value="1"/>
</dbReference>
<dbReference type="AlphaFoldDB" id="A0A1G2DF44"/>
<keyword evidence="2" id="KW-0472">Membrane</keyword>
<sequence>MKMRGFAVAVGVVAMLGGCSNIPKGDQGMVIGGVLGGLAGSTIGGGSGRVIATIAGALIGGYVGHEVGQHMDREDRARHERAVAETVANGGRHTWHNPRTRRHGGATAGRYYETPRGYCREYREYVVIDGREVPAHGTACRQPDGSWRIMN</sequence>
<dbReference type="Pfam" id="PF05433">
    <property type="entry name" value="Rick_17kDa_Anti"/>
    <property type="match status" value="1"/>
</dbReference>
<dbReference type="InterPro" id="IPR008816">
    <property type="entry name" value="Gly_zipper_2TM_dom"/>
</dbReference>
<evidence type="ECO:0000256" key="2">
    <source>
        <dbReference type="ARBA" id="ARBA00023136"/>
    </source>
</evidence>
<dbReference type="PANTHER" id="PTHR35603:SF2">
    <property type="entry name" value="OUTER MEMBRANE LIPOPROTEIN"/>
    <property type="match status" value="1"/>
</dbReference>
<comment type="caution">
    <text evidence="4">The sequence shown here is derived from an EMBL/GenBank/DDBJ whole genome shotgun (WGS) entry which is preliminary data.</text>
</comment>
<dbReference type="STRING" id="1798664.A3C93_00720"/>
<gene>
    <name evidence="4" type="ORF">A3C93_00720</name>
</gene>
<name>A0A1G2DF44_9BACT</name>
<protein>
    <recommendedName>
        <fullName evidence="3">Glycine zipper 2TM domain-containing protein</fullName>
    </recommendedName>
</protein>
<accession>A0A1G2DF44</accession>
<feature type="domain" description="Glycine zipper 2TM" evidence="3">
    <location>
        <begin position="28"/>
        <end position="68"/>
    </location>
</feature>
<proteinExistence type="predicted"/>
<dbReference type="PANTHER" id="PTHR35603">
    <property type="match status" value="1"/>
</dbReference>